<organism evidence="1">
    <name type="scientific">marine sediment metagenome</name>
    <dbReference type="NCBI Taxonomy" id="412755"/>
    <lineage>
        <taxon>unclassified sequences</taxon>
        <taxon>metagenomes</taxon>
        <taxon>ecological metagenomes</taxon>
    </lineage>
</organism>
<proteinExistence type="predicted"/>
<sequence length="210" mass="23337">MSAGLRLTPACTWLYCVQADVARIFHLQFKEYAMTVQKGQVYLDKDPRRPGRSFRIEAVLLDGRALIKPLTGGTKMTKISLSRFKPWKYELQASSAITPVLATLAPLPKSWAAAAPTPTPVLSGPSLAQECLEVIPGNWKSDWPHVAVLSEGCLGLVVRRFNSNTAFDVKIKLDGLIVDTWSSQHLDLNTVLNHLYSKLEIMRDDFSSIL</sequence>
<dbReference type="AlphaFoldDB" id="A0A0F9SFL6"/>
<comment type="caution">
    <text evidence="1">The sequence shown here is derived from an EMBL/GenBank/DDBJ whole genome shotgun (WGS) entry which is preliminary data.</text>
</comment>
<protein>
    <submittedName>
        <fullName evidence="1">Uncharacterized protein</fullName>
    </submittedName>
</protein>
<gene>
    <name evidence="1" type="ORF">LCGC14_0459440</name>
</gene>
<name>A0A0F9SFL6_9ZZZZ</name>
<evidence type="ECO:0000313" key="1">
    <source>
        <dbReference type="EMBL" id="KKN67685.1"/>
    </source>
</evidence>
<dbReference type="EMBL" id="LAZR01000468">
    <property type="protein sequence ID" value="KKN67685.1"/>
    <property type="molecule type" value="Genomic_DNA"/>
</dbReference>
<reference evidence="1" key="1">
    <citation type="journal article" date="2015" name="Nature">
        <title>Complex archaea that bridge the gap between prokaryotes and eukaryotes.</title>
        <authorList>
            <person name="Spang A."/>
            <person name="Saw J.H."/>
            <person name="Jorgensen S.L."/>
            <person name="Zaremba-Niedzwiedzka K."/>
            <person name="Martijn J."/>
            <person name="Lind A.E."/>
            <person name="van Eijk R."/>
            <person name="Schleper C."/>
            <person name="Guy L."/>
            <person name="Ettema T.J."/>
        </authorList>
    </citation>
    <scope>NUCLEOTIDE SEQUENCE</scope>
</reference>
<accession>A0A0F9SFL6</accession>